<dbReference type="AlphaFoldDB" id="A0A4Z1NTS9"/>
<dbReference type="Proteomes" id="UP000298493">
    <property type="component" value="Unassembled WGS sequence"/>
</dbReference>
<sequence>MNATDPASWDCSLCEFAASHCSKEGTARRNFTGRIVSSASTTLVTSSSLAAHGPNRAHQLRRRTSILCLHHPLPTAKAAAWPIPNIHTVGYFQQEFWSPVVKMKGNPIVVISLKIVRHTEIISESSQYYSGSRLTRRLHAACVGLCELEAESGHDIHPSDMGL</sequence>
<proteinExistence type="predicted"/>
<evidence type="ECO:0000313" key="2">
    <source>
        <dbReference type="Proteomes" id="UP000298493"/>
    </source>
</evidence>
<comment type="caution">
    <text evidence="1">The sequence shown here is derived from an EMBL/GenBank/DDBJ whole genome shotgun (WGS) entry which is preliminary data.</text>
</comment>
<dbReference type="EMBL" id="SNSC02000014">
    <property type="protein sequence ID" value="TID18339.1"/>
    <property type="molecule type" value="Genomic_DNA"/>
</dbReference>
<evidence type="ECO:0000313" key="1">
    <source>
        <dbReference type="EMBL" id="TID18339.1"/>
    </source>
</evidence>
<keyword evidence="2" id="KW-1185">Reference proteome</keyword>
<name>A0A4Z1NTS9_9PEZI</name>
<gene>
    <name evidence="1" type="ORF">E6O75_ATG06415</name>
</gene>
<protein>
    <submittedName>
        <fullName evidence="1">Uncharacterized protein</fullName>
    </submittedName>
</protein>
<reference evidence="1 2" key="1">
    <citation type="submission" date="2019-04" db="EMBL/GenBank/DDBJ databases">
        <title>High contiguity whole genome sequence and gene annotation resource for two Venturia nashicola isolates.</title>
        <authorList>
            <person name="Prokchorchik M."/>
            <person name="Won K."/>
            <person name="Lee Y."/>
            <person name="Choi E.D."/>
            <person name="Segonzac C."/>
            <person name="Sohn K.H."/>
        </authorList>
    </citation>
    <scope>NUCLEOTIDE SEQUENCE [LARGE SCALE GENOMIC DNA]</scope>
    <source>
        <strain evidence="1 2">PRI2</strain>
    </source>
</reference>
<accession>A0A4Z1NTS9</accession>
<organism evidence="1 2">
    <name type="scientific">Venturia nashicola</name>
    <dbReference type="NCBI Taxonomy" id="86259"/>
    <lineage>
        <taxon>Eukaryota</taxon>
        <taxon>Fungi</taxon>
        <taxon>Dikarya</taxon>
        <taxon>Ascomycota</taxon>
        <taxon>Pezizomycotina</taxon>
        <taxon>Dothideomycetes</taxon>
        <taxon>Pleosporomycetidae</taxon>
        <taxon>Venturiales</taxon>
        <taxon>Venturiaceae</taxon>
        <taxon>Venturia</taxon>
    </lineage>
</organism>